<keyword evidence="2" id="KW-1185">Reference proteome</keyword>
<feature type="non-terminal residue" evidence="1">
    <location>
        <position position="144"/>
    </location>
</feature>
<evidence type="ECO:0000313" key="2">
    <source>
        <dbReference type="Proteomes" id="UP000324748"/>
    </source>
</evidence>
<accession>A0A5B0Q5L4</accession>
<dbReference type="AlphaFoldDB" id="A0A5B0Q5L4"/>
<organism evidence="1 2">
    <name type="scientific">Puccinia graminis f. sp. tritici</name>
    <dbReference type="NCBI Taxonomy" id="56615"/>
    <lineage>
        <taxon>Eukaryota</taxon>
        <taxon>Fungi</taxon>
        <taxon>Dikarya</taxon>
        <taxon>Basidiomycota</taxon>
        <taxon>Pucciniomycotina</taxon>
        <taxon>Pucciniomycetes</taxon>
        <taxon>Pucciniales</taxon>
        <taxon>Pucciniaceae</taxon>
        <taxon>Puccinia</taxon>
    </lineage>
</organism>
<comment type="caution">
    <text evidence="1">The sequence shown here is derived from an EMBL/GenBank/DDBJ whole genome shotgun (WGS) entry which is preliminary data.</text>
</comment>
<reference evidence="1 2" key="1">
    <citation type="submission" date="2019-05" db="EMBL/GenBank/DDBJ databases">
        <title>Emergence of the Ug99 lineage of the wheat stem rust pathogen through somatic hybridization.</title>
        <authorList>
            <person name="Li F."/>
            <person name="Upadhyaya N.M."/>
            <person name="Sperschneider J."/>
            <person name="Matny O."/>
            <person name="Nguyen-Phuc H."/>
            <person name="Mago R."/>
            <person name="Raley C."/>
            <person name="Miller M.E."/>
            <person name="Silverstein K.A.T."/>
            <person name="Henningsen E."/>
            <person name="Hirsch C.D."/>
            <person name="Visser B."/>
            <person name="Pretorius Z.A."/>
            <person name="Steffenson B.J."/>
            <person name="Schwessinger B."/>
            <person name="Dodds P.N."/>
            <person name="Figueroa M."/>
        </authorList>
    </citation>
    <scope>NUCLEOTIDE SEQUENCE [LARGE SCALE GENOMIC DNA]</scope>
    <source>
        <strain evidence="1">21-0</strain>
    </source>
</reference>
<dbReference type="EMBL" id="VSWC01000028">
    <property type="protein sequence ID" value="KAA1108367.1"/>
    <property type="molecule type" value="Genomic_DNA"/>
</dbReference>
<sequence>MSMHSSNGMLAPIPLKSIFFPHVLDQWDMRASCQQALDEARAINFSPPPSHRCISPLPSTMNRLRYIVTSILLGCLGSCLGGFLEDPTIDETIHSFYDQISKKIPVDVPLKLYVPVGLTRKQHLKILSGSFEIRKDDRLIHNLI</sequence>
<proteinExistence type="predicted"/>
<gene>
    <name evidence="1" type="ORF">PGT21_009978</name>
</gene>
<name>A0A5B0Q5L4_PUCGR</name>
<protein>
    <submittedName>
        <fullName evidence="1">Uncharacterized protein</fullName>
    </submittedName>
</protein>
<dbReference type="Proteomes" id="UP000324748">
    <property type="component" value="Unassembled WGS sequence"/>
</dbReference>
<evidence type="ECO:0000313" key="1">
    <source>
        <dbReference type="EMBL" id="KAA1108367.1"/>
    </source>
</evidence>